<dbReference type="SUPFAM" id="SSF53720">
    <property type="entry name" value="ALDH-like"/>
    <property type="match status" value="1"/>
</dbReference>
<accession>W3VEF5</accession>
<evidence type="ECO:0000256" key="1">
    <source>
        <dbReference type="ARBA" id="ARBA00009986"/>
    </source>
</evidence>
<dbReference type="AlphaFoldDB" id="W3VEF5"/>
<dbReference type="EMBL" id="AYSJ01000002">
    <property type="protein sequence ID" value="ETS33480.1"/>
    <property type="molecule type" value="Genomic_DNA"/>
</dbReference>
<dbReference type="InterPro" id="IPR015590">
    <property type="entry name" value="Aldehyde_DH_dom"/>
</dbReference>
<evidence type="ECO:0000259" key="4">
    <source>
        <dbReference type="Pfam" id="PF00171"/>
    </source>
</evidence>
<keyword evidence="3" id="KW-0520">NAD</keyword>
<keyword evidence="2" id="KW-0560">Oxidoreductase</keyword>
<dbReference type="Gene3D" id="3.40.605.10">
    <property type="entry name" value="Aldehyde Dehydrogenase, Chain A, domain 1"/>
    <property type="match status" value="1"/>
</dbReference>
<organism evidence="5 6">
    <name type="scientific">Photorhabdus khanii NC19</name>
    <dbReference type="NCBI Taxonomy" id="1004151"/>
    <lineage>
        <taxon>Bacteria</taxon>
        <taxon>Pseudomonadati</taxon>
        <taxon>Pseudomonadota</taxon>
        <taxon>Gammaproteobacteria</taxon>
        <taxon>Enterobacterales</taxon>
        <taxon>Morganellaceae</taxon>
        <taxon>Photorhabdus</taxon>
    </lineage>
</organism>
<protein>
    <submittedName>
        <fullName evidence="5">NAD-dependent aldehyde dehydrogenase</fullName>
    </submittedName>
</protein>
<name>W3VEF5_9GAMM</name>
<evidence type="ECO:0000313" key="6">
    <source>
        <dbReference type="Proteomes" id="UP000018957"/>
    </source>
</evidence>
<comment type="similarity">
    <text evidence="1">Belongs to the aldehyde dehydrogenase family.</text>
</comment>
<keyword evidence="6" id="KW-1185">Reference proteome</keyword>
<sequence>MLTDSVKPDEKAATVSKLQQVEAFALGHSYATRRRAVITDILNEVVGETAVVPPVYICDVVRKMRMAPRLRLDEIHAAINEAAKIYFSENVAGLSPAEYIQLTHRVTGLPAGIIENSLSETAQVLMMMPEIIKASMPHGAVWDVDDNRVAEGCALFSRRADVLAVLTGGNGPGAHALWPQALAFGYRILIKPSVREPFTAQRLVSSLMQAGLGNYVALIPTDHQGADEIVSVADLSIIYGGQDIVDKYHLNPRVLIQGPGRSKIVVGSDVNIDEAVSLVARSVTSLGGAACVSASAVLVEGDPADFGKRLSEAFNQMDAEVVFPLCSPYITTLLQTSLYPEKRDHEDSRLFGDQPSSGYALRPFVTIVDHPTNPLIQRELPFPCVTVAPYVNPDSLQMLSDSLVVTVFSRKREILDAILSDTTISNVYAGNISTTWMAPFVPHDGYLSEFLMHSRGVRIQKNWLT</sequence>
<dbReference type="InterPro" id="IPR016162">
    <property type="entry name" value="Ald_DH_N"/>
</dbReference>
<evidence type="ECO:0000256" key="2">
    <source>
        <dbReference type="ARBA" id="ARBA00023002"/>
    </source>
</evidence>
<dbReference type="PATRIC" id="fig|1004151.3.peg.704"/>
<dbReference type="PANTHER" id="PTHR43720">
    <property type="entry name" value="2-AMINOMUCONIC SEMIALDEHYDE DEHYDROGENASE"/>
    <property type="match status" value="1"/>
</dbReference>
<dbReference type="PANTHER" id="PTHR43720:SF2">
    <property type="entry name" value="2-AMINOMUCONIC SEMIALDEHYDE DEHYDROGENASE"/>
    <property type="match status" value="1"/>
</dbReference>
<feature type="domain" description="Aldehyde dehydrogenase" evidence="4">
    <location>
        <begin position="162"/>
        <end position="432"/>
    </location>
</feature>
<dbReference type="RefSeq" id="WP_036843104.1">
    <property type="nucleotide sequence ID" value="NZ_AYSJ01000002.1"/>
</dbReference>
<proteinExistence type="inferred from homology"/>
<dbReference type="Pfam" id="PF00171">
    <property type="entry name" value="Aldedh"/>
    <property type="match status" value="1"/>
</dbReference>
<evidence type="ECO:0000313" key="5">
    <source>
        <dbReference type="EMBL" id="ETS33480.1"/>
    </source>
</evidence>
<evidence type="ECO:0000256" key="3">
    <source>
        <dbReference type="ARBA" id="ARBA00023027"/>
    </source>
</evidence>
<gene>
    <name evidence="5" type="ORF">PTE_00644</name>
</gene>
<reference evidence="5 6" key="1">
    <citation type="submission" date="2013-11" db="EMBL/GenBank/DDBJ databases">
        <title>Elucidation of the Photorhabdus temperata genome and generation of transposon mutant library to identify motility mutants.</title>
        <authorList>
            <person name="Hurst S.G.IV."/>
            <person name="Micheals B."/>
            <person name="Abebe-Akele F."/>
            <person name="Rowedder H."/>
            <person name="Bullock H."/>
            <person name="Jackobeck R."/>
            <person name="Janicki E."/>
            <person name="Tisa L.S."/>
        </authorList>
    </citation>
    <scope>NUCLEOTIDE SEQUENCE [LARGE SCALE GENOMIC DNA]</scope>
    <source>
        <strain evidence="5 6">NC19</strain>
    </source>
</reference>
<dbReference type="InterPro" id="IPR016163">
    <property type="entry name" value="Ald_DH_C"/>
</dbReference>
<dbReference type="GO" id="GO:0016620">
    <property type="term" value="F:oxidoreductase activity, acting on the aldehyde or oxo group of donors, NAD or NADP as acceptor"/>
    <property type="evidence" value="ECO:0007669"/>
    <property type="project" value="InterPro"/>
</dbReference>
<comment type="caution">
    <text evidence="5">The sequence shown here is derived from an EMBL/GenBank/DDBJ whole genome shotgun (WGS) entry which is preliminary data.</text>
</comment>
<dbReference type="InterPro" id="IPR016161">
    <property type="entry name" value="Ald_DH/histidinol_DH"/>
</dbReference>
<dbReference type="Gene3D" id="3.40.309.10">
    <property type="entry name" value="Aldehyde Dehydrogenase, Chain A, domain 2"/>
    <property type="match status" value="1"/>
</dbReference>
<dbReference type="Proteomes" id="UP000018957">
    <property type="component" value="Unassembled WGS sequence"/>
</dbReference>